<protein>
    <submittedName>
        <fullName evidence="1">Uncharacterized protein</fullName>
    </submittedName>
</protein>
<evidence type="ECO:0000313" key="2">
    <source>
        <dbReference type="Proteomes" id="UP000053462"/>
    </source>
</evidence>
<keyword evidence="2" id="KW-1185">Reference proteome</keyword>
<dbReference type="Proteomes" id="UP000053462">
    <property type="component" value="Unassembled WGS sequence"/>
</dbReference>
<evidence type="ECO:0000313" key="1">
    <source>
        <dbReference type="EMBL" id="KUH33907.1"/>
    </source>
</evidence>
<sequence length="260" mass="30233">MLEWLRRKKKREDGLPRRNYYIEPQSGLQEKVLERAEQTEQKLMHEEKPVLQDWRQKQAVRSLKFVRTHHQVLKVYYKFKSGDSMVKEIVTLGYVQGVAIAPNNMLVIAYTPRPPSWLDEVFLSLARVLGRGPQQKLLWTFPQFAPLSAMDTTIIVETSRIMSTVWGDFAMPPELSEEQIAAFYAIYQKSQTLEALIDNVLKKTGSLVNTALDINPFVKSYQLIEKTKNQKKKEERFKVAEGGEIILSRGEKDIWEEFNI</sequence>
<dbReference type="OrthoDB" id="91433at2157"/>
<name>A0A117ITT5_9EURY</name>
<comment type="caution">
    <text evidence="1">The sequence shown here is derived from an EMBL/GenBank/DDBJ whole genome shotgun (WGS) entry which is preliminary data.</text>
</comment>
<dbReference type="AlphaFoldDB" id="A0A117ITT5"/>
<dbReference type="RefSeq" id="WP_058938415.1">
    <property type="nucleotide sequence ID" value="NZ_LLYW01000013.1"/>
</dbReference>
<accession>A0A117ITT5</accession>
<organism evidence="1 2">
    <name type="scientific">Thermococcus celericrescens</name>
    <dbReference type="NCBI Taxonomy" id="227598"/>
    <lineage>
        <taxon>Archaea</taxon>
        <taxon>Methanobacteriati</taxon>
        <taxon>Methanobacteriota</taxon>
        <taxon>Thermococci</taxon>
        <taxon>Thermococcales</taxon>
        <taxon>Thermococcaceae</taxon>
        <taxon>Thermococcus</taxon>
    </lineage>
</organism>
<gene>
    <name evidence="1" type="ORF">APY94_04035</name>
</gene>
<proteinExistence type="predicted"/>
<dbReference type="EMBL" id="LLYW01000013">
    <property type="protein sequence ID" value="KUH33907.1"/>
    <property type="molecule type" value="Genomic_DNA"/>
</dbReference>
<reference evidence="1 2" key="1">
    <citation type="submission" date="2015-10" db="EMBL/GenBank/DDBJ databases">
        <title>Draft genome sequence of Thermococcus celericrescens strain DSM 17994.</title>
        <authorList>
            <person name="Hong S.-J."/>
            <person name="Park C.-E."/>
            <person name="Shin J.-H."/>
        </authorList>
    </citation>
    <scope>NUCLEOTIDE SEQUENCE [LARGE SCALE GENOMIC DNA]</scope>
    <source>
        <strain evidence="1 2">DSM 17994</strain>
    </source>
</reference>
<dbReference type="STRING" id="227598.APY94_04035"/>